<reference evidence="2 3" key="1">
    <citation type="submission" date="2024-02" db="EMBL/GenBank/DDBJ databases">
        <title>Roseovarius strain W115 nov., isolated from a marine algae.</title>
        <authorList>
            <person name="Lee M.W."/>
            <person name="Lee J.K."/>
            <person name="Kim J.M."/>
            <person name="Choi D.G."/>
            <person name="Baek J.H."/>
            <person name="Bayburt H."/>
            <person name="Jung J.J."/>
            <person name="Han D.M."/>
            <person name="Jeon C.O."/>
        </authorList>
    </citation>
    <scope>NUCLEOTIDE SEQUENCE [LARGE SCALE GENOMIC DNA]</scope>
    <source>
        <strain evidence="2 3">W115</strain>
    </source>
</reference>
<name>A0ABZ2TBZ6_9RHOB</name>
<feature type="signal peptide" evidence="1">
    <location>
        <begin position="1"/>
        <end position="22"/>
    </location>
</feature>
<keyword evidence="3" id="KW-1185">Reference proteome</keyword>
<evidence type="ECO:0000313" key="3">
    <source>
        <dbReference type="Proteomes" id="UP001281305"/>
    </source>
</evidence>
<protein>
    <submittedName>
        <fullName evidence="2">Uncharacterized protein</fullName>
    </submittedName>
</protein>
<dbReference type="EMBL" id="CP146606">
    <property type="protein sequence ID" value="WYK17232.1"/>
    <property type="molecule type" value="Genomic_DNA"/>
</dbReference>
<sequence length="107" mass="11777">MSTTRILAVSAALLVLGSGAQAHDVTRNSHGAHEDNVVLVSCYRGPWEAVIWDRPNDIFIETLEANGLSTQDAIRIAEAVCRDPRLVGDRDAMVKQVQKLVREVRRG</sequence>
<keyword evidence="1" id="KW-0732">Signal</keyword>
<organism evidence="2 3">
    <name type="scientific">Roseovarius rhodophyticola</name>
    <dbReference type="NCBI Taxonomy" id="3080827"/>
    <lineage>
        <taxon>Bacteria</taxon>
        <taxon>Pseudomonadati</taxon>
        <taxon>Pseudomonadota</taxon>
        <taxon>Alphaproteobacteria</taxon>
        <taxon>Rhodobacterales</taxon>
        <taxon>Roseobacteraceae</taxon>
        <taxon>Roseovarius</taxon>
    </lineage>
</organism>
<accession>A0ABZ2TBZ6</accession>
<feature type="chain" id="PRO_5045073869" evidence="1">
    <location>
        <begin position="23"/>
        <end position="107"/>
    </location>
</feature>
<evidence type="ECO:0000313" key="2">
    <source>
        <dbReference type="EMBL" id="WYK17232.1"/>
    </source>
</evidence>
<evidence type="ECO:0000256" key="1">
    <source>
        <dbReference type="SAM" id="SignalP"/>
    </source>
</evidence>
<dbReference type="RefSeq" id="WP_317057303.1">
    <property type="nucleotide sequence ID" value="NZ_CP146606.1"/>
</dbReference>
<dbReference type="Proteomes" id="UP001281305">
    <property type="component" value="Chromosome"/>
</dbReference>
<proteinExistence type="predicted"/>
<gene>
    <name evidence="2" type="ORF">RZS32_012505</name>
</gene>